<dbReference type="OrthoDB" id="3542350at2"/>
<reference evidence="1 2" key="1">
    <citation type="submission" date="2019-10" db="EMBL/GenBank/DDBJ databases">
        <title>Whole genome shotgun sequence of Acrocarpospora corrugata NBRC 13972.</title>
        <authorList>
            <person name="Ichikawa N."/>
            <person name="Kimura A."/>
            <person name="Kitahashi Y."/>
            <person name="Komaki H."/>
            <person name="Oguchi A."/>
        </authorList>
    </citation>
    <scope>NUCLEOTIDE SEQUENCE [LARGE SCALE GENOMIC DNA]</scope>
    <source>
        <strain evidence="1 2">NBRC 13972</strain>
    </source>
</reference>
<proteinExistence type="predicted"/>
<dbReference type="EMBL" id="BLAD01000041">
    <property type="protein sequence ID" value="GER99771.1"/>
    <property type="molecule type" value="Genomic_DNA"/>
</dbReference>
<name>A0A5M3VVS3_9ACTN</name>
<sequence length="81" mass="8787">MILAGAEATAGVNLSASLSVEIGNTIEVPTPPKKTANASYGVWRKKTSGNYVQIFSNCSEKVRSSVTAWAPWKIGWRTWES</sequence>
<accession>A0A5M3VVS3</accession>
<dbReference type="Proteomes" id="UP000334990">
    <property type="component" value="Unassembled WGS sequence"/>
</dbReference>
<gene>
    <name evidence="1" type="ORF">Acor_18350</name>
</gene>
<evidence type="ECO:0000313" key="1">
    <source>
        <dbReference type="EMBL" id="GER99771.1"/>
    </source>
</evidence>
<protein>
    <submittedName>
        <fullName evidence="1">Uncharacterized protein</fullName>
    </submittedName>
</protein>
<keyword evidence="2" id="KW-1185">Reference proteome</keyword>
<organism evidence="1 2">
    <name type="scientific">Acrocarpospora corrugata</name>
    <dbReference type="NCBI Taxonomy" id="35763"/>
    <lineage>
        <taxon>Bacteria</taxon>
        <taxon>Bacillati</taxon>
        <taxon>Actinomycetota</taxon>
        <taxon>Actinomycetes</taxon>
        <taxon>Streptosporangiales</taxon>
        <taxon>Streptosporangiaceae</taxon>
        <taxon>Acrocarpospora</taxon>
    </lineage>
</organism>
<dbReference type="AlphaFoldDB" id="A0A5M3VVS3"/>
<dbReference type="RefSeq" id="WP_155336144.1">
    <property type="nucleotide sequence ID" value="NZ_BAAABN010000020.1"/>
</dbReference>
<comment type="caution">
    <text evidence="1">The sequence shown here is derived from an EMBL/GenBank/DDBJ whole genome shotgun (WGS) entry which is preliminary data.</text>
</comment>
<evidence type="ECO:0000313" key="2">
    <source>
        <dbReference type="Proteomes" id="UP000334990"/>
    </source>
</evidence>